<protein>
    <recommendedName>
        <fullName evidence="4">Pyrrolo-quinoline quinone</fullName>
    </recommendedName>
</protein>
<dbReference type="EMBL" id="JBHSMZ010000026">
    <property type="protein sequence ID" value="MFC5552179.1"/>
    <property type="molecule type" value="Genomic_DNA"/>
</dbReference>
<name>A0ABW0S546_9BURK</name>
<evidence type="ECO:0000313" key="3">
    <source>
        <dbReference type="Proteomes" id="UP001596086"/>
    </source>
</evidence>
<accession>A0ABW0S546</accession>
<feature type="chain" id="PRO_5047029079" description="Pyrrolo-quinoline quinone" evidence="1">
    <location>
        <begin position="29"/>
        <end position="528"/>
    </location>
</feature>
<dbReference type="SUPFAM" id="SSF50998">
    <property type="entry name" value="Quinoprotein alcohol dehydrogenase-like"/>
    <property type="match status" value="1"/>
</dbReference>
<organism evidence="2 3">
    <name type="scientific">Massilia aerilata</name>
    <dbReference type="NCBI Taxonomy" id="453817"/>
    <lineage>
        <taxon>Bacteria</taxon>
        <taxon>Pseudomonadati</taxon>
        <taxon>Pseudomonadota</taxon>
        <taxon>Betaproteobacteria</taxon>
        <taxon>Burkholderiales</taxon>
        <taxon>Oxalobacteraceae</taxon>
        <taxon>Telluria group</taxon>
        <taxon>Massilia</taxon>
    </lineage>
</organism>
<comment type="caution">
    <text evidence="2">The sequence shown here is derived from an EMBL/GenBank/DDBJ whole genome shotgun (WGS) entry which is preliminary data.</text>
</comment>
<keyword evidence="1" id="KW-0732">Signal</keyword>
<reference evidence="3" key="1">
    <citation type="journal article" date="2019" name="Int. J. Syst. Evol. Microbiol.">
        <title>The Global Catalogue of Microorganisms (GCM) 10K type strain sequencing project: providing services to taxonomists for standard genome sequencing and annotation.</title>
        <authorList>
            <consortium name="The Broad Institute Genomics Platform"/>
            <consortium name="The Broad Institute Genome Sequencing Center for Infectious Disease"/>
            <person name="Wu L."/>
            <person name="Ma J."/>
        </authorList>
    </citation>
    <scope>NUCLEOTIDE SEQUENCE [LARGE SCALE GENOMIC DNA]</scope>
    <source>
        <strain evidence="3">CGMCC 4.5798</strain>
    </source>
</reference>
<dbReference type="Proteomes" id="UP001596086">
    <property type="component" value="Unassembled WGS sequence"/>
</dbReference>
<evidence type="ECO:0008006" key="4">
    <source>
        <dbReference type="Google" id="ProtNLM"/>
    </source>
</evidence>
<evidence type="ECO:0000313" key="2">
    <source>
        <dbReference type="EMBL" id="MFC5552179.1"/>
    </source>
</evidence>
<dbReference type="RefSeq" id="WP_379777395.1">
    <property type="nucleotide sequence ID" value="NZ_JBHSMZ010000026.1"/>
</dbReference>
<feature type="signal peptide" evidence="1">
    <location>
        <begin position="1"/>
        <end position="28"/>
    </location>
</feature>
<evidence type="ECO:0000256" key="1">
    <source>
        <dbReference type="SAM" id="SignalP"/>
    </source>
</evidence>
<gene>
    <name evidence="2" type="ORF">ACFPO9_26995</name>
</gene>
<dbReference type="InterPro" id="IPR011047">
    <property type="entry name" value="Quinoprotein_ADH-like_sf"/>
</dbReference>
<sequence length="528" mass="54728">MPTAAATPHARRLAALATLACAVLVACGGSGGGSSAVVTNPPPVGGGTPVSGPAWLGFGADAQHAAQAQVATQDLARIAWRTAVDMAPQYSAQGYLLVHYGSPAITTKNTVLVPVKRGVQELYRIEAHDGRTGVLAWTLDSDYIMPAHRWTPSYNLTLTAGNQLAFPGAGGKVMLRDAPDAANGALKSLVFYGEAAYNGARGAFDASVFINTPITADTQGNLYFGFSALPSNPAGLKGGIARIGANGAGSWVAASTLAQDDAVDKAAMNSAPALSPDQKTLYVAVNGPSSKGYLLALDAATLQAKAKVLLLDPQTKQPARVSDDSTASPTIGPDGEVFFGVLETTQNQHNGRGWLLHFDAALAQTKTPGSFGWDDTASIVPASMVPGYAGTSKYLLTTKYNNYGRAGSGDSRNKVAVLDPNASQPDLVAPAVPVMKEVLAVMGVTLDPDFPGGVVEWCINTAAVDPFTKSILINSEDGWLYRWDLSTNTLSQKIRLTSGLGESYTPTAIGADGTVYAINNATLFAIGK</sequence>
<keyword evidence="3" id="KW-1185">Reference proteome</keyword>
<proteinExistence type="predicted"/>